<proteinExistence type="predicted"/>
<evidence type="ECO:0000313" key="1">
    <source>
        <dbReference type="EMBL" id="OGH84216.1"/>
    </source>
</evidence>
<organism evidence="1 2">
    <name type="scientific">Candidatus Magasanikbacteria bacterium RIFOXYA2_FULL_44_8</name>
    <dbReference type="NCBI Taxonomy" id="1798696"/>
    <lineage>
        <taxon>Bacteria</taxon>
        <taxon>Candidatus Magasanikiibacteriota</taxon>
    </lineage>
</organism>
<reference evidence="1 2" key="1">
    <citation type="journal article" date="2016" name="Nat. Commun.">
        <title>Thousands of microbial genomes shed light on interconnected biogeochemical processes in an aquifer system.</title>
        <authorList>
            <person name="Anantharaman K."/>
            <person name="Brown C.T."/>
            <person name="Hug L.A."/>
            <person name="Sharon I."/>
            <person name="Castelle C.J."/>
            <person name="Probst A.J."/>
            <person name="Thomas B.C."/>
            <person name="Singh A."/>
            <person name="Wilkins M.J."/>
            <person name="Karaoz U."/>
            <person name="Brodie E.L."/>
            <person name="Williams K.H."/>
            <person name="Hubbard S.S."/>
            <person name="Banfield J.F."/>
        </authorList>
    </citation>
    <scope>NUCLEOTIDE SEQUENCE [LARGE SCALE GENOMIC DNA]</scope>
</reference>
<protein>
    <submittedName>
        <fullName evidence="1">Uncharacterized protein</fullName>
    </submittedName>
</protein>
<dbReference type="EMBL" id="MFQR01000037">
    <property type="protein sequence ID" value="OGH84216.1"/>
    <property type="molecule type" value="Genomic_DNA"/>
</dbReference>
<dbReference type="Proteomes" id="UP000177803">
    <property type="component" value="Unassembled WGS sequence"/>
</dbReference>
<accession>A0A1F6NJI3</accession>
<sequence length="1369" mass="141943">MVVLPGRSWAYISTAAATALYGYTASMVFPPFTTNDLIYSFDEGNQKADITESVAHDGMYVKQNSKVYYVNGTKLVEMTEAGLAANRVRPSIMRTVATTGLTIDTVTYDAYVPALSDRTNQGLTPAVPVTGGTVQVSLAADTPAAGYIAKGAYNADFTKVSFKNVSSATVRVDKLVVTRGGLGTDNDITAIRIYDASAQLGSDQALNTTSHLVNFNNLNWDIAAGASKTLTIKGDTVIAASGTNDYLGVTAVELEGSGTISATLPINGNAMQYHSVSVGTVDVDANATPGATTLISGSTDQQLACFNFDVGANEAVKVKSVSFTNNDTIGNDELSNFVVKEGITVLGTNTGTFGTNNKVTVDFTTPYAMKKSTNKDLCVYGDIKSGITVTKYIKIQIAESKDVIVTGDDSKAEIVVTSGNGSVFTAENSAQMTIGQGALTVALNSATMPVATSLIDGVPHNRVAAYKFSAGSTEGVKVTRFRLTASAVTSADWSNFELYKYDDTTGLETPVGSSQSISGSTITFEDTSDGLFDVAASKNVVIHVYADVATAADWTTLSAGVYIGATNSNIIIKAKGLKSGDYIPAASTILTSMDTSGVLFTNANNGHLTISAANDNPVATNLARGYADKDYLHVKLYATGEDVNVTSLVVRAYEDATNLGGVDALDASEISNVRLYDISGATPVILGTAVSSPAAGVSTFNFTLAVPKDGYKTLKVLADVPSSGYPSYTQLMVTSTPLPSGAFSDITATGKYSGVDFATSTTAGKTGNAVGNVMTIAAPSIVASWASGVTNNVVANAQNVALGTLQLTAGQYEDVKVNSIKISADDATPISLTSSCDTNFTGFYLAGSDGTQYGVTKNLTSGSPDSATFDGIANLTVTKGTTKVIYVKANVAGTSGDCYVGTTSTADIVGSGATSGTSATITGTGQGQKNTINSAATLTFALDASNPATKLVAVGASGSGAEDTFMVLSADSLYEDATVTQLVFQAVASSTSDLVQQAFADNGVKLYHKIGSGSEVLIGSASLVSSTAAGLGEYYTATFNINEPDSAGNGGLIIGKSSDDLLIVKGLLRGTDDGLTSAVSPLFRFGNNVNANDTTFVTAKGRSSGTAIAVGSINGSSALNLSSNQLKVYKAYPTFTYVNPGTTLVNGVENDIYSFKVRANGGNIALKQMQFNIDVVDNVGTSDNSISVNTFKLYRGDVNITDNVQIVSSTAGANLKLATNYFATTTGNTFYINWPTTGEEAIPSGAEYTYTIKATCSGFATDADNDYVRVRLANTDTLEQDQALAKNYLSVWSANTGLGNLLTFSNSAGVTEAALRATSTPASLIWSDKSASGHSAATTTYLTAPNSTGDWFDGYYVKDTPTNYSMLTR</sequence>
<evidence type="ECO:0000313" key="2">
    <source>
        <dbReference type="Proteomes" id="UP000177803"/>
    </source>
</evidence>
<comment type="caution">
    <text evidence="1">The sequence shown here is derived from an EMBL/GenBank/DDBJ whole genome shotgun (WGS) entry which is preliminary data.</text>
</comment>
<name>A0A1F6NJI3_9BACT</name>
<gene>
    <name evidence="1" type="ORF">A2261_02105</name>
</gene>